<dbReference type="Proteomes" id="UP000641954">
    <property type="component" value="Unassembled WGS sequence"/>
</dbReference>
<comment type="caution">
    <text evidence="1">The sequence shown here is derived from an EMBL/GenBank/DDBJ whole genome shotgun (WGS) entry which is preliminary data.</text>
</comment>
<organism evidence="1 2">
    <name type="scientific">Planktothricoides raciborskii FACHB-1370</name>
    <dbReference type="NCBI Taxonomy" id="2949576"/>
    <lineage>
        <taxon>Bacteria</taxon>
        <taxon>Bacillati</taxon>
        <taxon>Cyanobacteriota</taxon>
        <taxon>Cyanophyceae</taxon>
        <taxon>Oscillatoriophycideae</taxon>
        <taxon>Oscillatoriales</taxon>
        <taxon>Oscillatoriaceae</taxon>
        <taxon>Planktothricoides</taxon>
    </lineage>
</organism>
<keyword evidence="2" id="KW-1185">Reference proteome</keyword>
<evidence type="ECO:0000313" key="2">
    <source>
        <dbReference type="Proteomes" id="UP000641954"/>
    </source>
</evidence>
<sequence>MAIRPYRETRFLACWQLVNPRNRVSLDHLCHPTEVLIETRFLFGWQRQCDRPFAPPQKPGFFRPSLSPHQRAHRNPVSCLLICVRAKHDRI</sequence>
<accession>A0ABR8EAS3</accession>
<proteinExistence type="predicted"/>
<name>A0ABR8EAS3_9CYAN</name>
<gene>
    <name evidence="1" type="ORF">H6G72_07380</name>
</gene>
<dbReference type="RefSeq" id="WP_190877764.1">
    <property type="nucleotide sequence ID" value="NZ_JACJSK010000008.1"/>
</dbReference>
<protein>
    <submittedName>
        <fullName evidence="1">Uncharacterized protein</fullName>
    </submittedName>
</protein>
<dbReference type="EMBL" id="JACJSK010000008">
    <property type="protein sequence ID" value="MBD2543670.1"/>
    <property type="molecule type" value="Genomic_DNA"/>
</dbReference>
<reference evidence="1 2" key="1">
    <citation type="journal article" date="2020" name="ISME J.">
        <title>Comparative genomics reveals insights into cyanobacterial evolution and habitat adaptation.</title>
        <authorList>
            <person name="Chen M.Y."/>
            <person name="Teng W.K."/>
            <person name="Zhao L."/>
            <person name="Hu C.X."/>
            <person name="Zhou Y.K."/>
            <person name="Han B.P."/>
            <person name="Song L.R."/>
            <person name="Shu W.S."/>
        </authorList>
    </citation>
    <scope>NUCLEOTIDE SEQUENCE [LARGE SCALE GENOMIC DNA]</scope>
    <source>
        <strain evidence="1 2">FACHB-1370</strain>
    </source>
</reference>
<evidence type="ECO:0000313" key="1">
    <source>
        <dbReference type="EMBL" id="MBD2543670.1"/>
    </source>
</evidence>